<evidence type="ECO:0000313" key="3">
    <source>
        <dbReference type="Proteomes" id="UP000275078"/>
    </source>
</evidence>
<proteinExistence type="predicted"/>
<reference evidence="2 3" key="1">
    <citation type="journal article" date="2018" name="Nat. Ecol. Evol.">
        <title>Pezizomycetes genomes reveal the molecular basis of ectomycorrhizal truffle lifestyle.</title>
        <authorList>
            <person name="Murat C."/>
            <person name="Payen T."/>
            <person name="Noel B."/>
            <person name="Kuo A."/>
            <person name="Morin E."/>
            <person name="Chen J."/>
            <person name="Kohler A."/>
            <person name="Krizsan K."/>
            <person name="Balestrini R."/>
            <person name="Da Silva C."/>
            <person name="Montanini B."/>
            <person name="Hainaut M."/>
            <person name="Levati E."/>
            <person name="Barry K.W."/>
            <person name="Belfiori B."/>
            <person name="Cichocki N."/>
            <person name="Clum A."/>
            <person name="Dockter R.B."/>
            <person name="Fauchery L."/>
            <person name="Guy J."/>
            <person name="Iotti M."/>
            <person name="Le Tacon F."/>
            <person name="Lindquist E.A."/>
            <person name="Lipzen A."/>
            <person name="Malagnac F."/>
            <person name="Mello A."/>
            <person name="Molinier V."/>
            <person name="Miyauchi S."/>
            <person name="Poulain J."/>
            <person name="Riccioni C."/>
            <person name="Rubini A."/>
            <person name="Sitrit Y."/>
            <person name="Splivallo R."/>
            <person name="Traeger S."/>
            <person name="Wang M."/>
            <person name="Zifcakova L."/>
            <person name="Wipf D."/>
            <person name="Zambonelli A."/>
            <person name="Paolocci F."/>
            <person name="Nowrousian M."/>
            <person name="Ottonello S."/>
            <person name="Baldrian P."/>
            <person name="Spatafora J.W."/>
            <person name="Henrissat B."/>
            <person name="Nagy L.G."/>
            <person name="Aury J.M."/>
            <person name="Wincker P."/>
            <person name="Grigoriev I.V."/>
            <person name="Bonfante P."/>
            <person name="Martin F.M."/>
        </authorList>
    </citation>
    <scope>NUCLEOTIDE SEQUENCE [LARGE SCALE GENOMIC DNA]</scope>
    <source>
        <strain evidence="2 3">RN42</strain>
    </source>
</reference>
<gene>
    <name evidence="2" type="ORF">BJ508DRAFT_333543</name>
</gene>
<evidence type="ECO:0000259" key="1">
    <source>
        <dbReference type="PROSITE" id="PS50181"/>
    </source>
</evidence>
<feature type="domain" description="F-box" evidence="1">
    <location>
        <begin position="16"/>
        <end position="60"/>
    </location>
</feature>
<protein>
    <recommendedName>
        <fullName evidence="1">F-box domain-containing protein</fullName>
    </recommendedName>
</protein>
<dbReference type="Proteomes" id="UP000275078">
    <property type="component" value="Unassembled WGS sequence"/>
</dbReference>
<dbReference type="PROSITE" id="PS50181">
    <property type="entry name" value="FBOX"/>
    <property type="match status" value="1"/>
</dbReference>
<accession>A0A3N4HM34</accession>
<keyword evidence="3" id="KW-1185">Reference proteome</keyword>
<dbReference type="InterPro" id="IPR001810">
    <property type="entry name" value="F-box_dom"/>
</dbReference>
<evidence type="ECO:0000313" key="2">
    <source>
        <dbReference type="EMBL" id="RPA73966.1"/>
    </source>
</evidence>
<dbReference type="EMBL" id="ML119805">
    <property type="protein sequence ID" value="RPA73966.1"/>
    <property type="molecule type" value="Genomic_DNA"/>
</dbReference>
<name>A0A3N4HM34_ASCIM</name>
<organism evidence="2 3">
    <name type="scientific">Ascobolus immersus RN42</name>
    <dbReference type="NCBI Taxonomy" id="1160509"/>
    <lineage>
        <taxon>Eukaryota</taxon>
        <taxon>Fungi</taxon>
        <taxon>Dikarya</taxon>
        <taxon>Ascomycota</taxon>
        <taxon>Pezizomycotina</taxon>
        <taxon>Pezizomycetes</taxon>
        <taxon>Pezizales</taxon>
        <taxon>Ascobolaceae</taxon>
        <taxon>Ascobolus</taxon>
    </lineage>
</organism>
<sequence>MAMVVSDNGSELVAKKLSFLALPLELRLDVYSRCEPVGLLTLTHTCRTMYMDINTSWRLIRAVCDTHFENRSFWHEVSTTASHRMLPEGSLPLIIPAIAYESFKDADETGTASTFNKLYGANSRDGREASLGTKIGWPWYFCECCKKIKKTKDFYGAFKNCGDCIDLTR</sequence>
<dbReference type="AlphaFoldDB" id="A0A3N4HM34"/>